<keyword evidence="16" id="KW-1185">Reference proteome</keyword>
<evidence type="ECO:0000256" key="9">
    <source>
        <dbReference type="ARBA" id="ARBA00022741"/>
    </source>
</evidence>
<dbReference type="VEuPathDB" id="FungiDB:F4678DRAFT_214272"/>
<dbReference type="GO" id="GO:0008531">
    <property type="term" value="F:riboflavin kinase activity"/>
    <property type="evidence" value="ECO:0007669"/>
    <property type="project" value="UniProtKB-EC"/>
</dbReference>
<dbReference type="GO" id="GO:0009398">
    <property type="term" value="P:FMN biosynthetic process"/>
    <property type="evidence" value="ECO:0007669"/>
    <property type="project" value="TreeGrafter"/>
</dbReference>
<dbReference type="Pfam" id="PF01687">
    <property type="entry name" value="Flavokinase"/>
    <property type="match status" value="1"/>
</dbReference>
<evidence type="ECO:0000256" key="8">
    <source>
        <dbReference type="ARBA" id="ARBA00022679"/>
    </source>
</evidence>
<evidence type="ECO:0000256" key="7">
    <source>
        <dbReference type="ARBA" id="ARBA00022643"/>
    </source>
</evidence>
<dbReference type="SUPFAM" id="SSF82114">
    <property type="entry name" value="Riboflavin kinase-like"/>
    <property type="match status" value="1"/>
</dbReference>
<reference evidence="15" key="1">
    <citation type="submission" date="2022-07" db="EMBL/GenBank/DDBJ databases">
        <title>Genome Sequence of Xylaria arbuscula.</title>
        <authorList>
            <person name="Buettner E."/>
        </authorList>
    </citation>
    <scope>NUCLEOTIDE SEQUENCE</scope>
    <source>
        <strain evidence="15">VT107</strain>
    </source>
</reference>
<dbReference type="InterPro" id="IPR015865">
    <property type="entry name" value="Riboflavin_kinase_bac/euk"/>
</dbReference>
<keyword evidence="9" id="KW-0547">Nucleotide-binding</keyword>
<evidence type="ECO:0000256" key="6">
    <source>
        <dbReference type="ARBA" id="ARBA00022630"/>
    </source>
</evidence>
<keyword evidence="11" id="KW-0067">ATP-binding</keyword>
<dbReference type="PANTHER" id="PTHR22749">
    <property type="entry name" value="RIBOFLAVIN KINASE/FMN ADENYLYLTRANSFERASE"/>
    <property type="match status" value="1"/>
</dbReference>
<evidence type="ECO:0000313" key="16">
    <source>
        <dbReference type="Proteomes" id="UP001148614"/>
    </source>
</evidence>
<dbReference type="AlphaFoldDB" id="A0A9W8NH80"/>
<keyword evidence="7" id="KW-0288">FMN</keyword>
<dbReference type="EMBL" id="JANPWZ010000437">
    <property type="protein sequence ID" value="KAJ3577083.1"/>
    <property type="molecule type" value="Genomic_DNA"/>
</dbReference>
<evidence type="ECO:0000259" key="14">
    <source>
        <dbReference type="Pfam" id="PF01687"/>
    </source>
</evidence>
<evidence type="ECO:0000256" key="13">
    <source>
        <dbReference type="ARBA" id="ARBA00047880"/>
    </source>
</evidence>
<name>A0A9W8NH80_9PEZI</name>
<evidence type="ECO:0000256" key="12">
    <source>
        <dbReference type="ARBA" id="ARBA00029960"/>
    </source>
</evidence>
<organism evidence="15 16">
    <name type="scientific">Xylaria arbuscula</name>
    <dbReference type="NCBI Taxonomy" id="114810"/>
    <lineage>
        <taxon>Eukaryota</taxon>
        <taxon>Fungi</taxon>
        <taxon>Dikarya</taxon>
        <taxon>Ascomycota</taxon>
        <taxon>Pezizomycotina</taxon>
        <taxon>Sordariomycetes</taxon>
        <taxon>Xylariomycetidae</taxon>
        <taxon>Xylariales</taxon>
        <taxon>Xylariaceae</taxon>
        <taxon>Xylaria</taxon>
    </lineage>
</organism>
<feature type="domain" description="Riboflavin kinase" evidence="14">
    <location>
        <begin position="386"/>
        <end position="517"/>
    </location>
</feature>
<evidence type="ECO:0000256" key="5">
    <source>
        <dbReference type="ARBA" id="ARBA00017394"/>
    </source>
</evidence>
<evidence type="ECO:0000256" key="1">
    <source>
        <dbReference type="ARBA" id="ARBA00003572"/>
    </source>
</evidence>
<proteinExistence type="inferred from homology"/>
<keyword evidence="8" id="KW-0808">Transferase</keyword>
<dbReference type="Gene3D" id="2.40.30.30">
    <property type="entry name" value="Riboflavin kinase-like"/>
    <property type="match status" value="1"/>
</dbReference>
<evidence type="ECO:0000313" key="15">
    <source>
        <dbReference type="EMBL" id="KAJ3577083.1"/>
    </source>
</evidence>
<evidence type="ECO:0000256" key="11">
    <source>
        <dbReference type="ARBA" id="ARBA00022840"/>
    </source>
</evidence>
<dbReference type="InterPro" id="IPR023465">
    <property type="entry name" value="Riboflavin_kinase_dom_sf"/>
</dbReference>
<protein>
    <recommendedName>
        <fullName evidence="5">Riboflavin kinase</fullName>
        <ecNumber evidence="4">2.7.1.26</ecNumber>
    </recommendedName>
    <alternativeName>
        <fullName evidence="12">Flavin mononucleotide kinase 1</fullName>
    </alternativeName>
</protein>
<comment type="caution">
    <text evidence="15">The sequence shown here is derived from an EMBL/GenBank/DDBJ whole genome shotgun (WGS) entry which is preliminary data.</text>
</comment>
<dbReference type="GO" id="GO:0005739">
    <property type="term" value="C:mitochondrion"/>
    <property type="evidence" value="ECO:0007669"/>
    <property type="project" value="TreeGrafter"/>
</dbReference>
<evidence type="ECO:0000256" key="2">
    <source>
        <dbReference type="ARBA" id="ARBA00005201"/>
    </source>
</evidence>
<dbReference type="PANTHER" id="PTHR22749:SF6">
    <property type="entry name" value="RIBOFLAVIN KINASE"/>
    <property type="match status" value="1"/>
</dbReference>
<comment type="function">
    <text evidence="1">Catalyzes the phosphorylation of riboflavin (vitamin B2) to form flavin mononucleotide (FMN) coenzyme.</text>
</comment>
<sequence length="590" mass="65036">MNKISRKPVAQTVAGSTLDSYDLLDDLIDDYLEPLPALSRPSSAIEIPNQPQVALGLAFPDSHQSRLRAQKSTPVLISRASDPYVASPPVTDARVPSTSKWKTVIDDTVYFAGGLISHPFESTKHYSILRHSSALVYYKGPSTSVTVSVFGDSPLPADRSFWLQRKGFSGNVGMAASALMRTTSNWIDITPSFESLASNVPTSDERAWQRDIRKFLKRASKEKRLSKHVLRETCVLRIPAMAADGYLRVVMCTGQSSKKSLCPSPTFRLASTSSDVSVMRGASLTTLPLEMGLKVASVIGNAYVQRVVGPAQAVVQSKIKYMQPEFIKKHPEKLALARAGIGEQFGNLEGNFDTARDVTYNPFHDAHTLDEPPDVIGNDSGPEKPFPVIFNGKVVPGTGQSEAAPTANLANVPGDLLLRLSGVYIGWASIERRMNTSEINHMWFEAIITIGPSPYAAPTVIPRNVATVHIVYDFGESTRFFNAKLKVIVMAPLRAIPKRPVLPTNLLATVSRDREIAIASLSREMWQPDMNLDILTTEKRQRTMADRYIGLRSQVQRHVDSIPIHYAGIRTDRAEIKDEAYSTGGFYIRR</sequence>
<dbReference type="EC" id="2.7.1.26" evidence="4"/>
<comment type="catalytic activity">
    <reaction evidence="13">
        <text>riboflavin + ATP = FMN + ADP + H(+)</text>
        <dbReference type="Rhea" id="RHEA:14357"/>
        <dbReference type="ChEBI" id="CHEBI:15378"/>
        <dbReference type="ChEBI" id="CHEBI:30616"/>
        <dbReference type="ChEBI" id="CHEBI:57986"/>
        <dbReference type="ChEBI" id="CHEBI:58210"/>
        <dbReference type="ChEBI" id="CHEBI:456216"/>
        <dbReference type="EC" id="2.7.1.26"/>
    </reaction>
</comment>
<keyword evidence="10" id="KW-0418">Kinase</keyword>
<evidence type="ECO:0000256" key="3">
    <source>
        <dbReference type="ARBA" id="ARBA00010108"/>
    </source>
</evidence>
<comment type="pathway">
    <text evidence="2">Cofactor biosynthesis; FMN biosynthesis; FMN from riboflavin (ATP route): step 1/1.</text>
</comment>
<dbReference type="GO" id="GO:0005524">
    <property type="term" value="F:ATP binding"/>
    <property type="evidence" value="ECO:0007669"/>
    <property type="project" value="UniProtKB-KW"/>
</dbReference>
<evidence type="ECO:0000256" key="10">
    <source>
        <dbReference type="ARBA" id="ARBA00022777"/>
    </source>
</evidence>
<keyword evidence="6" id="KW-0285">Flavoprotein</keyword>
<dbReference type="Proteomes" id="UP001148614">
    <property type="component" value="Unassembled WGS sequence"/>
</dbReference>
<dbReference type="InterPro" id="IPR023468">
    <property type="entry name" value="Riboflavin_kinase"/>
</dbReference>
<dbReference type="GO" id="GO:0009231">
    <property type="term" value="P:riboflavin biosynthetic process"/>
    <property type="evidence" value="ECO:0007669"/>
    <property type="project" value="InterPro"/>
</dbReference>
<comment type="similarity">
    <text evidence="3">Belongs to the flavokinase family.</text>
</comment>
<gene>
    <name evidence="15" type="ORF">NPX13_g3481</name>
</gene>
<accession>A0A9W8NH80</accession>
<evidence type="ECO:0000256" key="4">
    <source>
        <dbReference type="ARBA" id="ARBA00012105"/>
    </source>
</evidence>